<dbReference type="EMBL" id="JEMY01000064">
    <property type="protein sequence ID" value="EXI84698.1"/>
    <property type="molecule type" value="Genomic_DNA"/>
</dbReference>
<proteinExistence type="predicted"/>
<organism evidence="2 3">
    <name type="scientific">Accumulibacter regalis</name>
    <dbReference type="NCBI Taxonomy" id="522306"/>
    <lineage>
        <taxon>Bacteria</taxon>
        <taxon>Pseudomonadati</taxon>
        <taxon>Pseudomonadota</taxon>
        <taxon>Betaproteobacteria</taxon>
        <taxon>Candidatus Accumulibacter</taxon>
    </lineage>
</organism>
<comment type="caution">
    <text evidence="2">The sequence shown here is derived from an EMBL/GenBank/DDBJ whole genome shotgun (WGS) entry which is preliminary data.</text>
</comment>
<evidence type="ECO:0000313" key="3">
    <source>
        <dbReference type="Proteomes" id="UP000022141"/>
    </source>
</evidence>
<dbReference type="AlphaFoldDB" id="A0A011NPJ0"/>
<evidence type="ECO:0000256" key="1">
    <source>
        <dbReference type="SAM" id="MobiDB-lite"/>
    </source>
</evidence>
<feature type="region of interest" description="Disordered" evidence="1">
    <location>
        <begin position="171"/>
        <end position="191"/>
    </location>
</feature>
<name>A0A011NPJ0_ACCRE</name>
<dbReference type="Proteomes" id="UP000022141">
    <property type="component" value="Unassembled WGS sequence"/>
</dbReference>
<sequence>MGKLFNLKKWMTVADAAQHLTNIFGEDVTKADVLRLALDGRLRLSIFVAYGCMYAKRVHKAPIPEFLTAKSENFSFFTNADWVHAVVVDQVFRLTGLLDLPMIDLDRLEIENEYRRMTNETRLMRVSGSLFYVEDAGQLYALYDQLDHQFSMEIDCPATVDEVMRRSAGTDYTETVELPEHPSSTVNPVNH</sequence>
<keyword evidence="3" id="KW-1185">Reference proteome</keyword>
<protein>
    <submittedName>
        <fullName evidence="2">Uncharacterized protein</fullName>
    </submittedName>
</protein>
<reference evidence="2" key="1">
    <citation type="submission" date="2014-02" db="EMBL/GenBank/DDBJ databases">
        <title>Expanding our view of genomic diversity in Candidatus Accumulibacter clades.</title>
        <authorList>
            <person name="Skennerton C.T."/>
            <person name="Barr J.J."/>
            <person name="Slater F.R."/>
            <person name="Bond P.L."/>
            <person name="Tyson G.W."/>
        </authorList>
    </citation>
    <scope>NUCLEOTIDE SEQUENCE [LARGE SCALE GENOMIC DNA]</scope>
</reference>
<accession>A0A011NPJ0</accession>
<dbReference type="eggNOG" id="ENOG5033BVJ">
    <property type="taxonomic scope" value="Bacteria"/>
</dbReference>
<gene>
    <name evidence="2" type="ORF">AW11_03753</name>
</gene>
<evidence type="ECO:0000313" key="2">
    <source>
        <dbReference type="EMBL" id="EXI84698.1"/>
    </source>
</evidence>
<feature type="compositionally biased region" description="Polar residues" evidence="1">
    <location>
        <begin position="182"/>
        <end position="191"/>
    </location>
</feature>